<accession>A0A1I2DTX9</accession>
<dbReference type="RefSeq" id="WP_092196730.1">
    <property type="nucleotide sequence ID" value="NZ_FOND01000006.1"/>
</dbReference>
<evidence type="ECO:0000313" key="2">
    <source>
        <dbReference type="EMBL" id="SFE83380.1"/>
    </source>
</evidence>
<feature type="transmembrane region" description="Helical" evidence="1">
    <location>
        <begin position="93"/>
        <end position="111"/>
    </location>
</feature>
<evidence type="ECO:0000256" key="1">
    <source>
        <dbReference type="SAM" id="Phobius"/>
    </source>
</evidence>
<keyword evidence="1" id="KW-0812">Transmembrane</keyword>
<name>A0A1I2DTX9_9ACTN</name>
<reference evidence="3" key="1">
    <citation type="submission" date="2016-10" db="EMBL/GenBank/DDBJ databases">
        <authorList>
            <person name="Varghese N."/>
            <person name="Submissions S."/>
        </authorList>
    </citation>
    <scope>NUCLEOTIDE SEQUENCE [LARGE SCALE GENOMIC DNA]</scope>
    <source>
        <strain evidence="3">DSM 46838</strain>
    </source>
</reference>
<sequence length="122" mass="13102">MSEHVEVWRQPDGGWRWRFVADEGGELLELLSNSAEATCEEAVEAARTAYPDLTVVVDRPSDETADGTAGRSHLVRWAGTALVLLLVAVRRRGLPVLVLLAVAAVAVAARARRRADARGSGS</sequence>
<protein>
    <recommendedName>
        <fullName evidence="4">DUF1508 domain-containing protein</fullName>
    </recommendedName>
</protein>
<proteinExistence type="predicted"/>
<dbReference type="Proteomes" id="UP000198589">
    <property type="component" value="Unassembled WGS sequence"/>
</dbReference>
<keyword evidence="3" id="KW-1185">Reference proteome</keyword>
<organism evidence="2 3">
    <name type="scientific">Blastococcus tunisiensis</name>
    <dbReference type="NCBI Taxonomy" id="1798228"/>
    <lineage>
        <taxon>Bacteria</taxon>
        <taxon>Bacillati</taxon>
        <taxon>Actinomycetota</taxon>
        <taxon>Actinomycetes</taxon>
        <taxon>Geodermatophilales</taxon>
        <taxon>Geodermatophilaceae</taxon>
        <taxon>Blastococcus</taxon>
    </lineage>
</organism>
<keyword evidence="1" id="KW-1133">Transmembrane helix</keyword>
<evidence type="ECO:0008006" key="4">
    <source>
        <dbReference type="Google" id="ProtNLM"/>
    </source>
</evidence>
<dbReference type="EMBL" id="FOND01000006">
    <property type="protein sequence ID" value="SFE83380.1"/>
    <property type="molecule type" value="Genomic_DNA"/>
</dbReference>
<evidence type="ECO:0000313" key="3">
    <source>
        <dbReference type="Proteomes" id="UP000198589"/>
    </source>
</evidence>
<dbReference type="STRING" id="1798228.SAMN05216574_106104"/>
<keyword evidence="1" id="KW-0472">Membrane</keyword>
<gene>
    <name evidence="2" type="ORF">SAMN05216574_106104</name>
</gene>
<dbReference type="AlphaFoldDB" id="A0A1I2DTX9"/>